<dbReference type="Proteomes" id="UP001292094">
    <property type="component" value="Unassembled WGS sequence"/>
</dbReference>
<feature type="compositionally biased region" description="Polar residues" evidence="1">
    <location>
        <begin position="7"/>
        <end position="29"/>
    </location>
</feature>
<evidence type="ECO:0000313" key="3">
    <source>
        <dbReference type="Proteomes" id="UP001292094"/>
    </source>
</evidence>
<reference evidence="2" key="1">
    <citation type="submission" date="2023-11" db="EMBL/GenBank/DDBJ databases">
        <title>Genome assemblies of two species of porcelain crab, Petrolisthes cinctipes and Petrolisthes manimaculis (Anomura: Porcellanidae).</title>
        <authorList>
            <person name="Angst P."/>
        </authorList>
    </citation>
    <scope>NUCLEOTIDE SEQUENCE</scope>
    <source>
        <strain evidence="2">PB745_02</strain>
        <tissue evidence="2">Gill</tissue>
    </source>
</reference>
<proteinExistence type="predicted"/>
<comment type="caution">
    <text evidence="2">The sequence shown here is derived from an EMBL/GenBank/DDBJ whole genome shotgun (WGS) entry which is preliminary data.</text>
</comment>
<feature type="region of interest" description="Disordered" evidence="1">
    <location>
        <begin position="1"/>
        <end position="36"/>
    </location>
</feature>
<gene>
    <name evidence="2" type="ORF">Pmani_031209</name>
</gene>
<evidence type="ECO:0000256" key="1">
    <source>
        <dbReference type="SAM" id="MobiDB-lite"/>
    </source>
</evidence>
<dbReference type="AlphaFoldDB" id="A0AAE1TV42"/>
<organism evidence="2 3">
    <name type="scientific">Petrolisthes manimaculis</name>
    <dbReference type="NCBI Taxonomy" id="1843537"/>
    <lineage>
        <taxon>Eukaryota</taxon>
        <taxon>Metazoa</taxon>
        <taxon>Ecdysozoa</taxon>
        <taxon>Arthropoda</taxon>
        <taxon>Crustacea</taxon>
        <taxon>Multicrustacea</taxon>
        <taxon>Malacostraca</taxon>
        <taxon>Eumalacostraca</taxon>
        <taxon>Eucarida</taxon>
        <taxon>Decapoda</taxon>
        <taxon>Pleocyemata</taxon>
        <taxon>Anomura</taxon>
        <taxon>Galatheoidea</taxon>
        <taxon>Porcellanidae</taxon>
        <taxon>Petrolisthes</taxon>
    </lineage>
</organism>
<name>A0AAE1TV42_9EUCA</name>
<sequence length="163" mass="17394">MALALNTPLTTRSIAETSGQSQSSPTAAITHNPCLPPPATAATTHTTWGPACHTSTSTSSTPHCSHLYTSPPQLLHTHTSLSPCLHRSSTQASLTNHARASLCLISGLWYDLIRMNKDVNPQTTLKIEVDPHVVRNPGRGGYKWPSPLGCKLPCPPVLSSCKL</sequence>
<accession>A0AAE1TV42</accession>
<protein>
    <submittedName>
        <fullName evidence="2">Uncharacterized protein</fullName>
    </submittedName>
</protein>
<evidence type="ECO:0000313" key="2">
    <source>
        <dbReference type="EMBL" id="KAK4296284.1"/>
    </source>
</evidence>
<dbReference type="EMBL" id="JAWZYT010003895">
    <property type="protein sequence ID" value="KAK4296284.1"/>
    <property type="molecule type" value="Genomic_DNA"/>
</dbReference>
<keyword evidence="3" id="KW-1185">Reference proteome</keyword>